<evidence type="ECO:0000313" key="3">
    <source>
        <dbReference type="Proteomes" id="UP000799440"/>
    </source>
</evidence>
<feature type="compositionally biased region" description="Basic residues" evidence="1">
    <location>
        <begin position="168"/>
        <end position="185"/>
    </location>
</feature>
<proteinExistence type="predicted"/>
<accession>A0A6A6V5V8</accession>
<keyword evidence="3" id="KW-1185">Reference proteome</keyword>
<reference evidence="2" key="1">
    <citation type="journal article" date="2020" name="Stud. Mycol.">
        <title>101 Dothideomycetes genomes: a test case for predicting lifestyles and emergence of pathogens.</title>
        <authorList>
            <person name="Haridas S."/>
            <person name="Albert R."/>
            <person name="Binder M."/>
            <person name="Bloem J."/>
            <person name="Labutti K."/>
            <person name="Salamov A."/>
            <person name="Andreopoulos B."/>
            <person name="Baker S."/>
            <person name="Barry K."/>
            <person name="Bills G."/>
            <person name="Bluhm B."/>
            <person name="Cannon C."/>
            <person name="Castanera R."/>
            <person name="Culley D."/>
            <person name="Daum C."/>
            <person name="Ezra D."/>
            <person name="Gonzalez J."/>
            <person name="Henrissat B."/>
            <person name="Kuo A."/>
            <person name="Liang C."/>
            <person name="Lipzen A."/>
            <person name="Lutzoni F."/>
            <person name="Magnuson J."/>
            <person name="Mondo S."/>
            <person name="Nolan M."/>
            <person name="Ohm R."/>
            <person name="Pangilinan J."/>
            <person name="Park H.-J."/>
            <person name="Ramirez L."/>
            <person name="Alfaro M."/>
            <person name="Sun H."/>
            <person name="Tritt A."/>
            <person name="Yoshinaga Y."/>
            <person name="Zwiers L.-H."/>
            <person name="Turgeon B."/>
            <person name="Goodwin S."/>
            <person name="Spatafora J."/>
            <person name="Crous P."/>
            <person name="Grigoriev I."/>
        </authorList>
    </citation>
    <scope>NUCLEOTIDE SEQUENCE</scope>
    <source>
        <strain evidence="2">CBS 119925</strain>
    </source>
</reference>
<dbReference type="EMBL" id="MU006588">
    <property type="protein sequence ID" value="KAF2744587.1"/>
    <property type="molecule type" value="Genomic_DNA"/>
</dbReference>
<evidence type="ECO:0000313" key="2">
    <source>
        <dbReference type="EMBL" id="KAF2744587.1"/>
    </source>
</evidence>
<dbReference type="AlphaFoldDB" id="A0A6A6V5V8"/>
<name>A0A6A6V5V8_9PLEO</name>
<feature type="region of interest" description="Disordered" evidence="1">
    <location>
        <begin position="163"/>
        <end position="252"/>
    </location>
</feature>
<feature type="compositionally biased region" description="Low complexity" evidence="1">
    <location>
        <begin position="13"/>
        <end position="25"/>
    </location>
</feature>
<feature type="compositionally biased region" description="Basic residues" evidence="1">
    <location>
        <begin position="209"/>
        <end position="225"/>
    </location>
</feature>
<evidence type="ECO:0000256" key="1">
    <source>
        <dbReference type="SAM" id="MobiDB-lite"/>
    </source>
</evidence>
<dbReference type="OrthoDB" id="5425061at2759"/>
<organism evidence="2 3">
    <name type="scientific">Sporormia fimetaria CBS 119925</name>
    <dbReference type="NCBI Taxonomy" id="1340428"/>
    <lineage>
        <taxon>Eukaryota</taxon>
        <taxon>Fungi</taxon>
        <taxon>Dikarya</taxon>
        <taxon>Ascomycota</taxon>
        <taxon>Pezizomycotina</taxon>
        <taxon>Dothideomycetes</taxon>
        <taxon>Pleosporomycetidae</taxon>
        <taxon>Pleosporales</taxon>
        <taxon>Sporormiaceae</taxon>
        <taxon>Sporormia</taxon>
    </lineage>
</organism>
<feature type="compositionally biased region" description="Basic and acidic residues" evidence="1">
    <location>
        <begin position="186"/>
        <end position="208"/>
    </location>
</feature>
<sequence length="252" mass="28198">MLSYHTVNRSELDSPASSPRSSPDPDLTERLRAQALHEFTFAAPATDEHENEQEEDDEAELVLFSAPVSAPPKSQKIRLQSPELSGEPGFLVKRPKSYYFAEEPNPELEGQYRAAAVDANAIRDMAMLPWPGCAVPWKVKTISAAGIKKCVLVGHPQQLVHVEEQERKRKRKGKKARIALRIKARAKAERSSAEEKLKKAKEAAEREKRTRRNREKKVKKKAKEKAKKEAAVDQPMQEEVVGGDQEQAGSAT</sequence>
<feature type="region of interest" description="Disordered" evidence="1">
    <location>
        <begin position="1"/>
        <end position="59"/>
    </location>
</feature>
<dbReference type="Pfam" id="PF09428">
    <property type="entry name" value="DUF2011"/>
    <property type="match status" value="1"/>
</dbReference>
<dbReference type="InterPro" id="IPR018555">
    <property type="entry name" value="C630.06c-like"/>
</dbReference>
<feature type="compositionally biased region" description="Acidic residues" evidence="1">
    <location>
        <begin position="49"/>
        <end position="59"/>
    </location>
</feature>
<gene>
    <name evidence="2" type="ORF">M011DRAFT_496289</name>
</gene>
<protein>
    <submittedName>
        <fullName evidence="2">Uncharacterized protein</fullName>
    </submittedName>
</protein>
<dbReference type="Proteomes" id="UP000799440">
    <property type="component" value="Unassembled WGS sequence"/>
</dbReference>